<keyword evidence="4" id="KW-1185">Reference proteome</keyword>
<dbReference type="PRINTS" id="PR00837">
    <property type="entry name" value="V5TPXLIKE"/>
</dbReference>
<gene>
    <name evidence="3" type="ORF">HPB48_016134</name>
</gene>
<dbReference type="PANTHER" id="PTHR10334">
    <property type="entry name" value="CYSTEINE-RICH SECRETORY PROTEIN-RELATED"/>
    <property type="match status" value="1"/>
</dbReference>
<dbReference type="InterPro" id="IPR001283">
    <property type="entry name" value="CRISP-related"/>
</dbReference>
<dbReference type="Gene3D" id="3.40.33.10">
    <property type="entry name" value="CAP"/>
    <property type="match status" value="1"/>
</dbReference>
<sequence>MYPPCPFSRLASCAGKNAVNCWYDEIKMYKWGNVFQPACGHFTQVVWKACTKIGSGVAKYKNKIFVVTNYSPPGNVETMYSKNVPRPGSPPSKREEEGGGKGHGRWYRRRRRWQKA</sequence>
<organism evidence="3 4">
    <name type="scientific">Haemaphysalis longicornis</name>
    <name type="common">Bush tick</name>
    <dbReference type="NCBI Taxonomy" id="44386"/>
    <lineage>
        <taxon>Eukaryota</taxon>
        <taxon>Metazoa</taxon>
        <taxon>Ecdysozoa</taxon>
        <taxon>Arthropoda</taxon>
        <taxon>Chelicerata</taxon>
        <taxon>Arachnida</taxon>
        <taxon>Acari</taxon>
        <taxon>Parasitiformes</taxon>
        <taxon>Ixodida</taxon>
        <taxon>Ixodoidea</taxon>
        <taxon>Ixodidae</taxon>
        <taxon>Haemaphysalinae</taxon>
        <taxon>Haemaphysalis</taxon>
    </lineage>
</organism>
<dbReference type="VEuPathDB" id="VectorBase:HLOH_063422"/>
<dbReference type="OMA" id="WRNSKEM"/>
<dbReference type="InterPro" id="IPR014044">
    <property type="entry name" value="CAP_dom"/>
</dbReference>
<dbReference type="SMART" id="SM00198">
    <property type="entry name" value="SCP"/>
    <property type="match status" value="1"/>
</dbReference>
<name>A0A9J6FP05_HAELO</name>
<feature type="region of interest" description="Disordered" evidence="1">
    <location>
        <begin position="78"/>
        <end position="116"/>
    </location>
</feature>
<dbReference type="OrthoDB" id="6433391at2759"/>
<dbReference type="Pfam" id="PF00188">
    <property type="entry name" value="CAP"/>
    <property type="match status" value="1"/>
</dbReference>
<dbReference type="Proteomes" id="UP000821853">
    <property type="component" value="Chromosome 10"/>
</dbReference>
<evidence type="ECO:0000259" key="2">
    <source>
        <dbReference type="SMART" id="SM00198"/>
    </source>
</evidence>
<dbReference type="EMBL" id="JABSTR010000002">
    <property type="protein sequence ID" value="KAH9364595.1"/>
    <property type="molecule type" value="Genomic_DNA"/>
</dbReference>
<proteinExistence type="predicted"/>
<feature type="compositionally biased region" description="Basic residues" evidence="1">
    <location>
        <begin position="102"/>
        <end position="116"/>
    </location>
</feature>
<dbReference type="SUPFAM" id="SSF55797">
    <property type="entry name" value="PR-1-like"/>
    <property type="match status" value="1"/>
</dbReference>
<evidence type="ECO:0000313" key="3">
    <source>
        <dbReference type="EMBL" id="KAH9364595.1"/>
    </source>
</evidence>
<evidence type="ECO:0000313" key="4">
    <source>
        <dbReference type="Proteomes" id="UP000821853"/>
    </source>
</evidence>
<protein>
    <recommendedName>
        <fullName evidence="2">SCP domain-containing protein</fullName>
    </recommendedName>
</protein>
<reference evidence="3 4" key="1">
    <citation type="journal article" date="2020" name="Cell">
        <title>Large-Scale Comparative Analyses of Tick Genomes Elucidate Their Genetic Diversity and Vector Capacities.</title>
        <authorList>
            <consortium name="Tick Genome and Microbiome Consortium (TIGMIC)"/>
            <person name="Jia N."/>
            <person name="Wang J."/>
            <person name="Shi W."/>
            <person name="Du L."/>
            <person name="Sun Y."/>
            <person name="Zhan W."/>
            <person name="Jiang J.F."/>
            <person name="Wang Q."/>
            <person name="Zhang B."/>
            <person name="Ji P."/>
            <person name="Bell-Sakyi L."/>
            <person name="Cui X.M."/>
            <person name="Yuan T.T."/>
            <person name="Jiang B.G."/>
            <person name="Yang W.F."/>
            <person name="Lam T.T."/>
            <person name="Chang Q.C."/>
            <person name="Ding S.J."/>
            <person name="Wang X.J."/>
            <person name="Zhu J.G."/>
            <person name="Ruan X.D."/>
            <person name="Zhao L."/>
            <person name="Wei J.T."/>
            <person name="Ye R.Z."/>
            <person name="Que T.C."/>
            <person name="Du C.H."/>
            <person name="Zhou Y.H."/>
            <person name="Cheng J.X."/>
            <person name="Dai P.F."/>
            <person name="Guo W.B."/>
            <person name="Han X.H."/>
            <person name="Huang E.J."/>
            <person name="Li L.F."/>
            <person name="Wei W."/>
            <person name="Gao Y.C."/>
            <person name="Liu J.Z."/>
            <person name="Shao H.Z."/>
            <person name="Wang X."/>
            <person name="Wang C.C."/>
            <person name="Yang T.C."/>
            <person name="Huo Q.B."/>
            <person name="Li W."/>
            <person name="Chen H.Y."/>
            <person name="Chen S.E."/>
            <person name="Zhou L.G."/>
            <person name="Ni X.B."/>
            <person name="Tian J.H."/>
            <person name="Sheng Y."/>
            <person name="Liu T."/>
            <person name="Pan Y.S."/>
            <person name="Xia L.Y."/>
            <person name="Li J."/>
            <person name="Zhao F."/>
            <person name="Cao W.C."/>
        </authorList>
    </citation>
    <scope>NUCLEOTIDE SEQUENCE [LARGE SCALE GENOMIC DNA]</scope>
    <source>
        <strain evidence="3">HaeL-2018</strain>
    </source>
</reference>
<feature type="domain" description="SCP" evidence="2">
    <location>
        <begin position="1"/>
        <end position="78"/>
    </location>
</feature>
<comment type="caution">
    <text evidence="3">The sequence shown here is derived from an EMBL/GenBank/DDBJ whole genome shotgun (WGS) entry which is preliminary data.</text>
</comment>
<evidence type="ECO:0000256" key="1">
    <source>
        <dbReference type="SAM" id="MobiDB-lite"/>
    </source>
</evidence>
<accession>A0A9J6FP05</accession>
<dbReference type="AlphaFoldDB" id="A0A9J6FP05"/>
<dbReference type="InterPro" id="IPR035940">
    <property type="entry name" value="CAP_sf"/>
</dbReference>